<dbReference type="PROSITE" id="PS50056">
    <property type="entry name" value="TYR_PHOSPHATASE_2"/>
    <property type="match status" value="1"/>
</dbReference>
<dbReference type="InterPro" id="IPR000387">
    <property type="entry name" value="Tyr_Pase_dom"/>
</dbReference>
<organism evidence="5">
    <name type="scientific">viral metagenome</name>
    <dbReference type="NCBI Taxonomy" id="1070528"/>
    <lineage>
        <taxon>unclassified sequences</taxon>
        <taxon>metagenomes</taxon>
        <taxon>organismal metagenomes</taxon>
    </lineage>
</organism>
<proteinExistence type="predicted"/>
<feature type="domain" description="Tyrosine specific protein phosphatases" evidence="4">
    <location>
        <begin position="75"/>
        <end position="139"/>
    </location>
</feature>
<dbReference type="SUPFAM" id="SSF52799">
    <property type="entry name" value="(Phosphotyrosine protein) phosphatases II"/>
    <property type="match status" value="1"/>
</dbReference>
<dbReference type="InterPro" id="IPR020422">
    <property type="entry name" value="TYR_PHOSPHATASE_DUAL_dom"/>
</dbReference>
<dbReference type="InterPro" id="IPR016130">
    <property type="entry name" value="Tyr_Pase_AS"/>
</dbReference>
<name>A0A6C0K1T5_9ZZZZ</name>
<dbReference type="EMBL" id="MN740778">
    <property type="protein sequence ID" value="QHU11066.1"/>
    <property type="molecule type" value="Genomic_DNA"/>
</dbReference>
<dbReference type="AlphaFoldDB" id="A0A6C0K1T5"/>
<dbReference type="GO" id="GO:0004721">
    <property type="term" value="F:phosphoprotein phosphatase activity"/>
    <property type="evidence" value="ECO:0007669"/>
    <property type="project" value="UniProtKB-KW"/>
</dbReference>
<evidence type="ECO:0008006" key="6">
    <source>
        <dbReference type="Google" id="ProtNLM"/>
    </source>
</evidence>
<dbReference type="PANTHER" id="PTHR10159:SF519">
    <property type="entry name" value="DUAL SPECIFICITY PROTEIN PHOSPHATASE MPK3"/>
    <property type="match status" value="1"/>
</dbReference>
<evidence type="ECO:0000256" key="2">
    <source>
        <dbReference type="ARBA" id="ARBA00022912"/>
    </source>
</evidence>
<dbReference type="PROSITE" id="PS50054">
    <property type="entry name" value="TYR_PHOSPHATASE_DUAL"/>
    <property type="match status" value="1"/>
</dbReference>
<accession>A0A6C0K1T5</accession>
<keyword evidence="1" id="KW-0378">Hydrolase</keyword>
<reference evidence="5" key="1">
    <citation type="journal article" date="2020" name="Nature">
        <title>Giant virus diversity and host interactions through global metagenomics.</title>
        <authorList>
            <person name="Schulz F."/>
            <person name="Roux S."/>
            <person name="Paez-Espino D."/>
            <person name="Jungbluth S."/>
            <person name="Walsh D.A."/>
            <person name="Denef V.J."/>
            <person name="McMahon K.D."/>
            <person name="Konstantinidis K.T."/>
            <person name="Eloe-Fadrosh E.A."/>
            <person name="Kyrpides N.C."/>
            <person name="Woyke T."/>
        </authorList>
    </citation>
    <scope>NUCLEOTIDE SEQUENCE</scope>
    <source>
        <strain evidence="5">GVMAG-S-1101165-84</strain>
    </source>
</reference>
<dbReference type="GO" id="GO:0043409">
    <property type="term" value="P:negative regulation of MAPK cascade"/>
    <property type="evidence" value="ECO:0007669"/>
    <property type="project" value="TreeGrafter"/>
</dbReference>
<dbReference type="SMART" id="SM00195">
    <property type="entry name" value="DSPc"/>
    <property type="match status" value="1"/>
</dbReference>
<keyword evidence="2" id="KW-0904">Protein phosphatase</keyword>
<evidence type="ECO:0000259" key="4">
    <source>
        <dbReference type="PROSITE" id="PS50056"/>
    </source>
</evidence>
<dbReference type="Pfam" id="PF00782">
    <property type="entry name" value="DSPc"/>
    <property type="match status" value="1"/>
</dbReference>
<dbReference type="PANTHER" id="PTHR10159">
    <property type="entry name" value="DUAL SPECIFICITY PROTEIN PHOSPHATASE"/>
    <property type="match status" value="1"/>
</dbReference>
<dbReference type="GO" id="GO:0005737">
    <property type="term" value="C:cytoplasm"/>
    <property type="evidence" value="ECO:0007669"/>
    <property type="project" value="TreeGrafter"/>
</dbReference>
<sequence length="163" mass="19089">METYRHSNEVLDRLWLGDYHASQDEAFLRGNHIDVVINCTKDLPFKGIAEYQYRVPLDDNLQEEEIRNAGLWAPEIVMTILKHHKQGHRILVHCMAGRQRSAASVAMFLIFQKHLTTQQAIAYLRDKRPVAFMPQPNFLESIRDFETYYQQHLLPLKTGLSLR</sequence>
<protein>
    <recommendedName>
        <fullName evidence="6">Dual specificity phosphatase catalytic domain</fullName>
    </recommendedName>
</protein>
<feature type="domain" description="Tyrosine-protein phosphatase" evidence="3">
    <location>
        <begin position="5"/>
        <end position="151"/>
    </location>
</feature>
<dbReference type="InterPro" id="IPR000340">
    <property type="entry name" value="Dual-sp_phosphatase_cat-dom"/>
</dbReference>
<dbReference type="PROSITE" id="PS00383">
    <property type="entry name" value="TYR_PHOSPHATASE_1"/>
    <property type="match status" value="1"/>
</dbReference>
<evidence type="ECO:0000259" key="3">
    <source>
        <dbReference type="PROSITE" id="PS50054"/>
    </source>
</evidence>
<evidence type="ECO:0000256" key="1">
    <source>
        <dbReference type="ARBA" id="ARBA00022801"/>
    </source>
</evidence>
<dbReference type="InterPro" id="IPR029021">
    <property type="entry name" value="Prot-tyrosine_phosphatase-like"/>
</dbReference>
<evidence type="ECO:0000313" key="5">
    <source>
        <dbReference type="EMBL" id="QHU11066.1"/>
    </source>
</evidence>
<dbReference type="Gene3D" id="3.90.190.10">
    <property type="entry name" value="Protein tyrosine phosphatase superfamily"/>
    <property type="match status" value="1"/>
</dbReference>
<dbReference type="CDD" id="cd14498">
    <property type="entry name" value="DSP"/>
    <property type="match status" value="1"/>
</dbReference>